<evidence type="ECO:0000259" key="2">
    <source>
        <dbReference type="PROSITE" id="PS50180"/>
    </source>
</evidence>
<evidence type="ECO:0000256" key="1">
    <source>
        <dbReference type="SAM" id="MobiDB-lite"/>
    </source>
</evidence>
<protein>
    <recommendedName>
        <fullName evidence="2">GAE domain-containing protein</fullName>
    </recommendedName>
</protein>
<evidence type="ECO:0000313" key="3">
    <source>
        <dbReference type="EMBL" id="PIA52525.1"/>
    </source>
</evidence>
<dbReference type="PROSITE" id="PS50180">
    <property type="entry name" value="GAE"/>
    <property type="match status" value="1"/>
</dbReference>
<dbReference type="Proteomes" id="UP000230069">
    <property type="component" value="Unassembled WGS sequence"/>
</dbReference>
<dbReference type="InterPro" id="IPR008153">
    <property type="entry name" value="GAE_dom"/>
</dbReference>
<feature type="domain" description="GAE" evidence="2">
    <location>
        <begin position="1"/>
        <end position="99"/>
    </location>
</feature>
<reference evidence="3 4" key="1">
    <citation type="submission" date="2017-09" db="EMBL/GenBank/DDBJ databases">
        <title>WGS assembly of Aquilegia coerulea Goldsmith.</title>
        <authorList>
            <person name="Hodges S."/>
            <person name="Kramer E."/>
            <person name="Nordborg M."/>
            <person name="Tomkins J."/>
            <person name="Borevitz J."/>
            <person name="Derieg N."/>
            <person name="Yan J."/>
            <person name="Mihaltcheva S."/>
            <person name="Hayes R.D."/>
            <person name="Rokhsar D."/>
        </authorList>
    </citation>
    <scope>NUCLEOTIDE SEQUENCE [LARGE SCALE GENOMIC DNA]</scope>
    <source>
        <strain evidence="4">cv. Goldsmith</strain>
    </source>
</reference>
<feature type="compositionally biased region" description="Basic residues" evidence="1">
    <location>
        <begin position="16"/>
        <end position="31"/>
    </location>
</feature>
<evidence type="ECO:0000313" key="4">
    <source>
        <dbReference type="Proteomes" id="UP000230069"/>
    </source>
</evidence>
<gene>
    <name evidence="3" type="ORF">AQUCO_01000418v1</name>
</gene>
<accession>A0A2G5E9V2</accession>
<keyword evidence="4" id="KW-1185">Reference proteome</keyword>
<sequence>MVKIEKNKRSSTISRNKNKKGKKKKKKKNQSVKKIAENMTVKEIKELMKFRSRQAMEREEQLKLETIANNARKKKRNTLISQKFGISSPIAPQMKFKQA</sequence>
<dbReference type="EMBL" id="KZ305027">
    <property type="protein sequence ID" value="PIA52525.1"/>
    <property type="molecule type" value="Genomic_DNA"/>
</dbReference>
<proteinExistence type="predicted"/>
<dbReference type="InParanoid" id="A0A2G5E9V2"/>
<name>A0A2G5E9V2_AQUCA</name>
<feature type="region of interest" description="Disordered" evidence="1">
    <location>
        <begin position="1"/>
        <end position="33"/>
    </location>
</feature>
<dbReference type="AlphaFoldDB" id="A0A2G5E9V2"/>
<organism evidence="3 4">
    <name type="scientific">Aquilegia coerulea</name>
    <name type="common">Rocky mountain columbine</name>
    <dbReference type="NCBI Taxonomy" id="218851"/>
    <lineage>
        <taxon>Eukaryota</taxon>
        <taxon>Viridiplantae</taxon>
        <taxon>Streptophyta</taxon>
        <taxon>Embryophyta</taxon>
        <taxon>Tracheophyta</taxon>
        <taxon>Spermatophyta</taxon>
        <taxon>Magnoliopsida</taxon>
        <taxon>Ranunculales</taxon>
        <taxon>Ranunculaceae</taxon>
        <taxon>Thalictroideae</taxon>
        <taxon>Aquilegia</taxon>
    </lineage>
</organism>